<name>A0A9P6D3B8_9AGAR</name>
<organism evidence="2 3">
    <name type="scientific">Pholiota conissans</name>
    <dbReference type="NCBI Taxonomy" id="109636"/>
    <lineage>
        <taxon>Eukaryota</taxon>
        <taxon>Fungi</taxon>
        <taxon>Dikarya</taxon>
        <taxon>Basidiomycota</taxon>
        <taxon>Agaricomycotina</taxon>
        <taxon>Agaricomycetes</taxon>
        <taxon>Agaricomycetidae</taxon>
        <taxon>Agaricales</taxon>
        <taxon>Agaricineae</taxon>
        <taxon>Strophariaceae</taxon>
        <taxon>Pholiota</taxon>
    </lineage>
</organism>
<evidence type="ECO:0000313" key="2">
    <source>
        <dbReference type="EMBL" id="KAF9482319.1"/>
    </source>
</evidence>
<gene>
    <name evidence="2" type="ORF">BDN70DRAFT_444416</name>
</gene>
<dbReference type="AlphaFoldDB" id="A0A9P6D3B8"/>
<sequence>MGSFDLAATVDDDDDILSCPYPLCGYHIAMVRDSGSASAPDHIGLDRMFVFGRRRTIISGLGLQVARVGRTGHGFFVSLDYIGRGDASYIASSRAKLLFERAESQKVYIFPPFCRSMGKAGWVVFLFLVSCFCFLFSGLYFYDFFFFLSFGSIHSSLSLSLLRPDTTTYLDILRYRPATMTIATTTTTTTTTAMQGGWHLRFACSTTTTTTPFGFPHPIFFSTEPKRLFSRALGSFSLTRSLTRVFFNVMVFYVISLPSPNIFLVICVIRTTSIFRFGMGWVSAFLSVCLSRPPPPPSPTLSIFSDTP</sequence>
<keyword evidence="1" id="KW-0812">Transmembrane</keyword>
<accession>A0A9P6D3B8</accession>
<evidence type="ECO:0000313" key="3">
    <source>
        <dbReference type="Proteomes" id="UP000807469"/>
    </source>
</evidence>
<dbReference type="EMBL" id="MU155167">
    <property type="protein sequence ID" value="KAF9482319.1"/>
    <property type="molecule type" value="Genomic_DNA"/>
</dbReference>
<feature type="transmembrane region" description="Helical" evidence="1">
    <location>
        <begin position="245"/>
        <end position="269"/>
    </location>
</feature>
<reference evidence="2" key="1">
    <citation type="submission" date="2020-11" db="EMBL/GenBank/DDBJ databases">
        <authorList>
            <consortium name="DOE Joint Genome Institute"/>
            <person name="Ahrendt S."/>
            <person name="Riley R."/>
            <person name="Andreopoulos W."/>
            <person name="Labutti K."/>
            <person name="Pangilinan J."/>
            <person name="Ruiz-Duenas F.J."/>
            <person name="Barrasa J.M."/>
            <person name="Sanchez-Garcia M."/>
            <person name="Camarero S."/>
            <person name="Miyauchi S."/>
            <person name="Serrano A."/>
            <person name="Linde D."/>
            <person name="Babiker R."/>
            <person name="Drula E."/>
            <person name="Ayuso-Fernandez I."/>
            <person name="Pacheco R."/>
            <person name="Padilla G."/>
            <person name="Ferreira P."/>
            <person name="Barriuso J."/>
            <person name="Kellner H."/>
            <person name="Castanera R."/>
            <person name="Alfaro M."/>
            <person name="Ramirez L."/>
            <person name="Pisabarro A.G."/>
            <person name="Kuo A."/>
            <person name="Tritt A."/>
            <person name="Lipzen A."/>
            <person name="He G."/>
            <person name="Yan M."/>
            <person name="Ng V."/>
            <person name="Cullen D."/>
            <person name="Martin F."/>
            <person name="Rosso M.-N."/>
            <person name="Henrissat B."/>
            <person name="Hibbett D."/>
            <person name="Martinez A.T."/>
            <person name="Grigoriev I.V."/>
        </authorList>
    </citation>
    <scope>NUCLEOTIDE SEQUENCE</scope>
    <source>
        <strain evidence="2">CIRM-BRFM 674</strain>
    </source>
</reference>
<proteinExistence type="predicted"/>
<keyword evidence="3" id="KW-1185">Reference proteome</keyword>
<protein>
    <submittedName>
        <fullName evidence="2">Uncharacterized protein</fullName>
    </submittedName>
</protein>
<evidence type="ECO:0000256" key="1">
    <source>
        <dbReference type="SAM" id="Phobius"/>
    </source>
</evidence>
<feature type="transmembrane region" description="Helical" evidence="1">
    <location>
        <begin position="120"/>
        <end position="142"/>
    </location>
</feature>
<dbReference type="Proteomes" id="UP000807469">
    <property type="component" value="Unassembled WGS sequence"/>
</dbReference>
<keyword evidence="1" id="KW-0472">Membrane</keyword>
<comment type="caution">
    <text evidence="2">The sequence shown here is derived from an EMBL/GenBank/DDBJ whole genome shotgun (WGS) entry which is preliminary data.</text>
</comment>
<keyword evidence="1" id="KW-1133">Transmembrane helix</keyword>